<dbReference type="AlphaFoldDB" id="A0A4U6UD76"/>
<dbReference type="Gramene" id="TKW11589">
    <property type="protein sequence ID" value="TKW11589"/>
    <property type="gene ID" value="SEVIR_6G242025v2"/>
</dbReference>
<protein>
    <submittedName>
        <fullName evidence="1">Uncharacterized protein</fullName>
    </submittedName>
</protein>
<evidence type="ECO:0000313" key="2">
    <source>
        <dbReference type="Proteomes" id="UP000298652"/>
    </source>
</evidence>
<organism evidence="1 2">
    <name type="scientific">Setaria viridis</name>
    <name type="common">Green bristlegrass</name>
    <name type="synonym">Setaria italica subsp. viridis</name>
    <dbReference type="NCBI Taxonomy" id="4556"/>
    <lineage>
        <taxon>Eukaryota</taxon>
        <taxon>Viridiplantae</taxon>
        <taxon>Streptophyta</taxon>
        <taxon>Embryophyta</taxon>
        <taxon>Tracheophyta</taxon>
        <taxon>Spermatophyta</taxon>
        <taxon>Magnoliopsida</taxon>
        <taxon>Liliopsida</taxon>
        <taxon>Poales</taxon>
        <taxon>Poaceae</taxon>
        <taxon>PACMAD clade</taxon>
        <taxon>Panicoideae</taxon>
        <taxon>Panicodae</taxon>
        <taxon>Paniceae</taxon>
        <taxon>Cenchrinae</taxon>
        <taxon>Setaria</taxon>
    </lineage>
</organism>
<dbReference type="Proteomes" id="UP000298652">
    <property type="component" value="Chromosome 6"/>
</dbReference>
<proteinExistence type="predicted"/>
<keyword evidence="2" id="KW-1185">Reference proteome</keyword>
<accession>A0A4U6UD76</accession>
<sequence>MLGFPKFEKWMPCSLNPYKLSYVSAWSNLINIGLVPSSSMLRCNGVFYIQYNNFS</sequence>
<evidence type="ECO:0000313" key="1">
    <source>
        <dbReference type="EMBL" id="TKW11589.1"/>
    </source>
</evidence>
<reference evidence="1" key="1">
    <citation type="submission" date="2019-03" db="EMBL/GenBank/DDBJ databases">
        <title>WGS assembly of Setaria viridis.</title>
        <authorList>
            <person name="Huang P."/>
            <person name="Jenkins J."/>
            <person name="Grimwood J."/>
            <person name="Barry K."/>
            <person name="Healey A."/>
            <person name="Mamidi S."/>
            <person name="Sreedasyam A."/>
            <person name="Shu S."/>
            <person name="Feldman M."/>
            <person name="Wu J."/>
            <person name="Yu Y."/>
            <person name="Chen C."/>
            <person name="Johnson J."/>
            <person name="Rokhsar D."/>
            <person name="Baxter I."/>
            <person name="Schmutz J."/>
            <person name="Brutnell T."/>
            <person name="Kellogg E."/>
        </authorList>
    </citation>
    <scope>NUCLEOTIDE SEQUENCE [LARGE SCALE GENOMIC DNA]</scope>
</reference>
<dbReference type="EMBL" id="CM016557">
    <property type="protein sequence ID" value="TKW11589.1"/>
    <property type="molecule type" value="Genomic_DNA"/>
</dbReference>
<name>A0A4U6UD76_SETVI</name>
<gene>
    <name evidence="1" type="ORF">SEVIR_6G242025v2</name>
</gene>